<dbReference type="Proteomes" id="UP000006330">
    <property type="component" value="Unassembled WGS sequence"/>
</dbReference>
<proteinExistence type="predicted"/>
<comment type="caution">
    <text evidence="2">The sequence shown here is derived from an EMBL/GenBank/DDBJ whole genome shotgun (WGS) entry which is preliminary data.</text>
</comment>
<evidence type="ECO:0000313" key="3">
    <source>
        <dbReference type="Proteomes" id="UP000006330"/>
    </source>
</evidence>
<reference evidence="2 3" key="1">
    <citation type="submission" date="2012-02" db="EMBL/GenBank/DDBJ databases">
        <title>The Genome Sequence of Parabacteroides goldsteinii CL02T12C30.</title>
        <authorList>
            <consortium name="The Broad Institute Genome Sequencing Platform"/>
            <person name="Earl A."/>
            <person name="Ward D."/>
            <person name="Feldgarden M."/>
            <person name="Gevers D."/>
            <person name="Zitomersky N.L."/>
            <person name="Coyne M.J."/>
            <person name="Comstock L.E."/>
            <person name="Young S.K."/>
            <person name="Zeng Q."/>
            <person name="Gargeya S."/>
            <person name="Fitzgerald M."/>
            <person name="Haas B."/>
            <person name="Abouelleil A."/>
            <person name="Alvarado L."/>
            <person name="Arachchi H.M."/>
            <person name="Berlin A."/>
            <person name="Chapman S.B."/>
            <person name="Gearin G."/>
            <person name="Goldberg J."/>
            <person name="Griggs A."/>
            <person name="Gujja S."/>
            <person name="Hansen M."/>
            <person name="Heiman D."/>
            <person name="Howarth C."/>
            <person name="Larimer J."/>
            <person name="Lui A."/>
            <person name="MacDonald P.J.P."/>
            <person name="McCowen C."/>
            <person name="Montmayeur A."/>
            <person name="Murphy C."/>
            <person name="Neiman D."/>
            <person name="Pearson M."/>
            <person name="Priest M."/>
            <person name="Roberts A."/>
            <person name="Saif S."/>
            <person name="Shea T."/>
            <person name="Sisk P."/>
            <person name="Stolte C."/>
            <person name="Sykes S."/>
            <person name="Wortman J."/>
            <person name="Nusbaum C."/>
            <person name="Birren B."/>
        </authorList>
    </citation>
    <scope>NUCLEOTIDE SEQUENCE [LARGE SCALE GENOMIC DNA]</scope>
    <source>
        <strain evidence="2 3">CL02T12C30</strain>
    </source>
</reference>
<protein>
    <recommendedName>
        <fullName evidence="1">Glycosyl transferase family 1 domain-containing protein</fullName>
    </recommendedName>
</protein>
<dbReference type="CDD" id="cd03801">
    <property type="entry name" value="GT4_PimA-like"/>
    <property type="match status" value="1"/>
</dbReference>
<name>K5ZYL2_9BACT</name>
<evidence type="ECO:0000259" key="1">
    <source>
        <dbReference type="Pfam" id="PF00534"/>
    </source>
</evidence>
<dbReference type="PANTHER" id="PTHR12526">
    <property type="entry name" value="GLYCOSYLTRANSFERASE"/>
    <property type="match status" value="1"/>
</dbReference>
<dbReference type="GO" id="GO:0016757">
    <property type="term" value="F:glycosyltransferase activity"/>
    <property type="evidence" value="ECO:0007669"/>
    <property type="project" value="InterPro"/>
</dbReference>
<evidence type="ECO:0000313" key="2">
    <source>
        <dbReference type="EMBL" id="EKN16395.1"/>
    </source>
</evidence>
<dbReference type="SUPFAM" id="SSF53756">
    <property type="entry name" value="UDP-Glycosyltransferase/glycogen phosphorylase"/>
    <property type="match status" value="1"/>
</dbReference>
<dbReference type="Pfam" id="PF00534">
    <property type="entry name" value="Glycos_transf_1"/>
    <property type="match status" value="1"/>
</dbReference>
<sequence length="357" mass="41153">MVGGIETYLMDLSEILIEKGIVPTIIQSSLVDFEKEFNGITIKGYHVKANNIYKQLYLKIKDKISEEDLVIWGLDRASVKIPHKRTISIQHGIPFDYYQEEIKLHRILKKCGFGHFLKRVQRNRAIKAFKNSTIQVCVDYNFWNWYRTFCLPEEESNIYVIPNYAKVNKLKEHRNIKAGEVLKIIFARRFVRMRGVEEYIKVAEHFKNDKRVSVTFAGEGPYMQKIADVAQNSNNIFITKYQSGEAVEFHCDYDIAVVPSIASEGTSLSLLEAMAAGNVVISTCVGGMTNILLDGFNGFFVRPNNSSDIIKIIENLLLDEERRKIVSNNAVETIKQSFSFDIWKKKWNIVIDNIYKQ</sequence>
<accession>K5ZYL2</accession>
<dbReference type="EMBL" id="AGZO01000014">
    <property type="protein sequence ID" value="EKN16395.1"/>
    <property type="molecule type" value="Genomic_DNA"/>
</dbReference>
<gene>
    <name evidence="2" type="ORF">HMPREF1076_01529</name>
</gene>
<dbReference type="InterPro" id="IPR001296">
    <property type="entry name" value="Glyco_trans_1"/>
</dbReference>
<organism evidence="2 3">
    <name type="scientific">Parabacteroides goldsteinii CL02T12C30</name>
    <dbReference type="NCBI Taxonomy" id="999418"/>
    <lineage>
        <taxon>Bacteria</taxon>
        <taxon>Pseudomonadati</taxon>
        <taxon>Bacteroidota</taxon>
        <taxon>Bacteroidia</taxon>
        <taxon>Bacteroidales</taxon>
        <taxon>Tannerellaceae</taxon>
        <taxon>Parabacteroides</taxon>
    </lineage>
</organism>
<dbReference type="HOGENOM" id="CLU_052303_0_0_10"/>
<dbReference type="AlphaFoldDB" id="K5ZYL2"/>
<feature type="domain" description="Glycosyl transferase family 1" evidence="1">
    <location>
        <begin position="177"/>
        <end position="330"/>
    </location>
</feature>
<dbReference type="Gene3D" id="3.40.50.2000">
    <property type="entry name" value="Glycogen Phosphorylase B"/>
    <property type="match status" value="2"/>
</dbReference>